<dbReference type="Proteomes" id="UP000223527">
    <property type="component" value="Unassembled WGS sequence"/>
</dbReference>
<evidence type="ECO:0000313" key="2">
    <source>
        <dbReference type="EMBL" id="PHK94749.1"/>
    </source>
</evidence>
<sequence length="104" mass="10784">MSLGMAGMAVAQPAPPVPPPAAEAGPATPGSRPEGRPWGRGPQGGPQEGRWGMMHGPHHLSSGSSFSFRRGDTSVRIHCSDKEPVQACVSAANGLFDKFNAVPR</sequence>
<comment type="caution">
    <text evidence="2">The sequence shown here is derived from an EMBL/GenBank/DDBJ whole genome shotgun (WGS) entry which is preliminary data.</text>
</comment>
<evidence type="ECO:0000313" key="3">
    <source>
        <dbReference type="Proteomes" id="UP000223527"/>
    </source>
</evidence>
<reference evidence="2 3" key="1">
    <citation type="submission" date="2017-10" db="EMBL/GenBank/DDBJ databases">
        <authorList>
            <person name="Banno H."/>
            <person name="Chua N.-H."/>
        </authorList>
    </citation>
    <scope>NUCLEOTIDE SEQUENCE [LARGE SCALE GENOMIC DNA]</scope>
    <source>
        <strain evidence="2 3">YW11</strain>
    </source>
</reference>
<keyword evidence="3" id="KW-1185">Reference proteome</keyword>
<organism evidence="2 3">
    <name type="scientific">Teichococcus rhizosphaerae</name>
    <dbReference type="NCBI Taxonomy" id="1335062"/>
    <lineage>
        <taxon>Bacteria</taxon>
        <taxon>Pseudomonadati</taxon>
        <taxon>Pseudomonadota</taxon>
        <taxon>Alphaproteobacteria</taxon>
        <taxon>Acetobacterales</taxon>
        <taxon>Roseomonadaceae</taxon>
        <taxon>Roseomonas</taxon>
    </lineage>
</organism>
<feature type="region of interest" description="Disordered" evidence="1">
    <location>
        <begin position="1"/>
        <end position="67"/>
    </location>
</feature>
<evidence type="ECO:0000256" key="1">
    <source>
        <dbReference type="SAM" id="MobiDB-lite"/>
    </source>
</evidence>
<name>A0A2C7A9Q4_9PROT</name>
<feature type="compositionally biased region" description="Low complexity" evidence="1">
    <location>
        <begin position="22"/>
        <end position="32"/>
    </location>
</feature>
<dbReference type="EMBL" id="PDNU01000019">
    <property type="protein sequence ID" value="PHK94749.1"/>
    <property type="molecule type" value="Genomic_DNA"/>
</dbReference>
<proteinExistence type="predicted"/>
<gene>
    <name evidence="2" type="ORF">CR162_11365</name>
</gene>
<dbReference type="AlphaFoldDB" id="A0A2C7A9Q4"/>
<protein>
    <submittedName>
        <fullName evidence="2">Uncharacterized protein</fullName>
    </submittedName>
</protein>
<accession>A0A2C7A9Q4</accession>
<feature type="compositionally biased region" description="Low complexity" evidence="1">
    <location>
        <begin position="1"/>
        <end position="12"/>
    </location>
</feature>